<name>A0ABX0Y5J2_9ACTN</name>
<reference evidence="1 2" key="1">
    <citation type="submission" date="2020-03" db="EMBL/GenBank/DDBJ databases">
        <title>WGS of the type strain of Planosporangium spp.</title>
        <authorList>
            <person name="Thawai C."/>
        </authorList>
    </citation>
    <scope>NUCLEOTIDE SEQUENCE [LARGE SCALE GENOMIC DNA]</scope>
    <source>
        <strain evidence="1 2">TBRC 5610</strain>
    </source>
</reference>
<organism evidence="1 2">
    <name type="scientific">Planosporangium thailandense</name>
    <dbReference type="NCBI Taxonomy" id="765197"/>
    <lineage>
        <taxon>Bacteria</taxon>
        <taxon>Bacillati</taxon>
        <taxon>Actinomycetota</taxon>
        <taxon>Actinomycetes</taxon>
        <taxon>Micromonosporales</taxon>
        <taxon>Micromonosporaceae</taxon>
        <taxon>Planosporangium</taxon>
    </lineage>
</organism>
<dbReference type="RefSeq" id="WP_167928576.1">
    <property type="nucleotide sequence ID" value="NZ_JAATVY010000034.1"/>
</dbReference>
<accession>A0ABX0Y5J2</accession>
<dbReference type="EMBL" id="JAATVY010000034">
    <property type="protein sequence ID" value="NJC73671.1"/>
    <property type="molecule type" value="Genomic_DNA"/>
</dbReference>
<evidence type="ECO:0000313" key="1">
    <source>
        <dbReference type="EMBL" id="NJC73671.1"/>
    </source>
</evidence>
<comment type="caution">
    <text evidence="1">The sequence shown here is derived from an EMBL/GenBank/DDBJ whole genome shotgun (WGS) entry which is preliminary data.</text>
</comment>
<gene>
    <name evidence="1" type="ORF">HC031_28695</name>
</gene>
<proteinExistence type="predicted"/>
<keyword evidence="2" id="KW-1185">Reference proteome</keyword>
<evidence type="ECO:0000313" key="2">
    <source>
        <dbReference type="Proteomes" id="UP000722989"/>
    </source>
</evidence>
<dbReference type="Proteomes" id="UP000722989">
    <property type="component" value="Unassembled WGS sequence"/>
</dbReference>
<protein>
    <recommendedName>
        <fullName evidence="3">Integrase</fullName>
    </recommendedName>
</protein>
<evidence type="ECO:0008006" key="3">
    <source>
        <dbReference type="Google" id="ProtNLM"/>
    </source>
</evidence>
<sequence>MAAEIRVLVLRQARENSTWDYRRIRGELCRLGYRVGASTVWAILKRSGVDPAPTRSVVSWRQFLRAQAQGVLAVDFFSVDTVACADCMCCS</sequence>